<evidence type="ECO:0000313" key="7">
    <source>
        <dbReference type="EMBL" id="NEB16978.1"/>
    </source>
</evidence>
<dbReference type="InterPro" id="IPR020845">
    <property type="entry name" value="AMP-binding_CS"/>
</dbReference>
<evidence type="ECO:0000256" key="2">
    <source>
        <dbReference type="ARBA" id="ARBA00022598"/>
    </source>
</evidence>
<dbReference type="CDD" id="cd05931">
    <property type="entry name" value="FAAL"/>
    <property type="match status" value="1"/>
</dbReference>
<dbReference type="Proteomes" id="UP000469545">
    <property type="component" value="Unassembled WGS sequence"/>
</dbReference>
<dbReference type="InterPro" id="IPR045851">
    <property type="entry name" value="AMP-bd_C_sf"/>
</dbReference>
<evidence type="ECO:0000259" key="5">
    <source>
        <dbReference type="Pfam" id="PF00501"/>
    </source>
</evidence>
<keyword evidence="4" id="KW-0443">Lipid metabolism</keyword>
<dbReference type="Pfam" id="PF00501">
    <property type="entry name" value="AMP-binding"/>
    <property type="match status" value="1"/>
</dbReference>
<dbReference type="PANTHER" id="PTHR22754:SF32">
    <property type="entry name" value="DISCO-INTERACTING PROTEIN 2"/>
    <property type="match status" value="1"/>
</dbReference>
<dbReference type="PANTHER" id="PTHR22754">
    <property type="entry name" value="DISCO-INTERACTING PROTEIN 2 DIP2 -RELATED"/>
    <property type="match status" value="1"/>
</dbReference>
<comment type="similarity">
    <text evidence="1">Belongs to the ATP-dependent AMP-binding enzyme family.</text>
</comment>
<dbReference type="InterPro" id="IPR025110">
    <property type="entry name" value="AMP-bd_C"/>
</dbReference>
<feature type="domain" description="AMP-binding enzyme C-terminal" evidence="6">
    <location>
        <begin position="456"/>
        <end position="571"/>
    </location>
</feature>
<dbReference type="GO" id="GO:0005886">
    <property type="term" value="C:plasma membrane"/>
    <property type="evidence" value="ECO:0007669"/>
    <property type="project" value="TreeGrafter"/>
</dbReference>
<dbReference type="RefSeq" id="WP_042826614.1">
    <property type="nucleotide sequence ID" value="NZ_JAAGMB010000233.1"/>
</dbReference>
<comment type="caution">
    <text evidence="7">The sequence shown here is derived from an EMBL/GenBank/DDBJ whole genome shotgun (WGS) entry which is preliminary data.</text>
</comment>
<dbReference type="Pfam" id="PF23024">
    <property type="entry name" value="AMP-dom_DIP2-like"/>
    <property type="match status" value="1"/>
</dbReference>
<keyword evidence="3" id="KW-0276">Fatty acid metabolism</keyword>
<dbReference type="InterPro" id="IPR042099">
    <property type="entry name" value="ANL_N_sf"/>
</dbReference>
<dbReference type="GO" id="GO:0071766">
    <property type="term" value="P:Actinobacterium-type cell wall biogenesis"/>
    <property type="evidence" value="ECO:0007669"/>
    <property type="project" value="UniProtKB-ARBA"/>
</dbReference>
<evidence type="ECO:0000256" key="3">
    <source>
        <dbReference type="ARBA" id="ARBA00022832"/>
    </source>
</evidence>
<evidence type="ECO:0000259" key="6">
    <source>
        <dbReference type="Pfam" id="PF23024"/>
    </source>
</evidence>
<dbReference type="EMBL" id="JAAGMB010000233">
    <property type="protein sequence ID" value="NEB16978.1"/>
    <property type="molecule type" value="Genomic_DNA"/>
</dbReference>
<reference evidence="7 8" key="1">
    <citation type="submission" date="2020-01" db="EMBL/GenBank/DDBJ databases">
        <title>Insect and environment-associated Actinomycetes.</title>
        <authorList>
            <person name="Currrie C."/>
            <person name="Chevrette M."/>
            <person name="Carlson C."/>
            <person name="Stubbendieck R."/>
            <person name="Wendt-Pienkowski E."/>
        </authorList>
    </citation>
    <scope>NUCLEOTIDE SEQUENCE [LARGE SCALE GENOMIC DNA]</scope>
    <source>
        <strain evidence="7 8">SID14172</strain>
    </source>
</reference>
<dbReference type="GO" id="GO:0006633">
    <property type="term" value="P:fatty acid biosynthetic process"/>
    <property type="evidence" value="ECO:0007669"/>
    <property type="project" value="TreeGrafter"/>
</dbReference>
<name>A0A6N9UGU4_9ACTN</name>
<dbReference type="SUPFAM" id="SSF56801">
    <property type="entry name" value="Acetyl-CoA synthetase-like"/>
    <property type="match status" value="1"/>
</dbReference>
<dbReference type="InterPro" id="IPR000873">
    <property type="entry name" value="AMP-dep_synth/lig_dom"/>
</dbReference>
<feature type="domain" description="AMP-dependent synthetase/ligase" evidence="5">
    <location>
        <begin position="16"/>
        <end position="410"/>
    </location>
</feature>
<evidence type="ECO:0000256" key="1">
    <source>
        <dbReference type="ARBA" id="ARBA00006432"/>
    </source>
</evidence>
<dbReference type="Gene3D" id="3.30.300.30">
    <property type="match status" value="1"/>
</dbReference>
<organism evidence="7 8">
    <name type="scientific">Streptomyces coelicoflavus</name>
    <dbReference type="NCBI Taxonomy" id="285562"/>
    <lineage>
        <taxon>Bacteria</taxon>
        <taxon>Bacillati</taxon>
        <taxon>Actinomycetota</taxon>
        <taxon>Actinomycetes</taxon>
        <taxon>Kitasatosporales</taxon>
        <taxon>Streptomycetaceae</taxon>
        <taxon>Streptomyces</taxon>
    </lineage>
</organism>
<proteinExistence type="inferred from homology"/>
<dbReference type="AlphaFoldDB" id="A0A6N9UGU4"/>
<accession>A0A6N9UGU4</accession>
<dbReference type="Gene3D" id="3.40.50.12780">
    <property type="entry name" value="N-terminal domain of ligase-like"/>
    <property type="match status" value="1"/>
</dbReference>
<evidence type="ECO:0000313" key="8">
    <source>
        <dbReference type="Proteomes" id="UP000469545"/>
    </source>
</evidence>
<keyword evidence="8" id="KW-1185">Reference proteome</keyword>
<dbReference type="InterPro" id="IPR040097">
    <property type="entry name" value="FAAL/FAAC"/>
</dbReference>
<protein>
    <submittedName>
        <fullName evidence="7">Fatty acyl-AMP ligase</fullName>
    </submittedName>
</protein>
<dbReference type="PROSITE" id="PS00455">
    <property type="entry name" value="AMP_BINDING"/>
    <property type="match status" value="1"/>
</dbReference>
<sequence length="593" mass="63869">MADLSGASNVVQILTEHARTRGDFRAVAIVPDPSDPATAQWVTYDQLDRAARGCAVTLLRSCRPGDRALLLLPNSAEFVVAILGCFYAGLVPVPSSMPGRYKQDRRRVRAIARDAGIGAVLTGPDELDDVLTWAAAEELDVPVLIPDVDPEPLTEPFTPHAAAPHDLALLQYTSGSTSDPKGARVTQRNLLLNALAIDTHLSVREGQRYGGWIPNYHDMGLMGHILTPLLAGRGIALMTPAAFLRRPRAWLELVDHFDIGLSAAPNFAYELCLTRVPEDSIAGLDLSRWTRTISGSEPVKASVLEEFAQRFAPAGLRPEQLTPCYGMAETTLMISTTSGRVPRVLTADSDALEAGRVVAAADGTGRTLVSCGEPRHLEACVVDPATGDALPEGSVGEIWLRGELVVDGYWRRPDATAATFGNRVANDPADAGGWLRTGDLGALVDGEIHVTGRIKEMLIVRGRNIYPHDIEHELRRQHEELRDTVGSVVSVAAGGADETDGRLVVIHEVRRRGQDEELARLAAGIRLTVAREFGLRADSVLLMRRGAVRRTTSGKVQRGAMRALYANGELEPLWADGYPAAAQAVPVAAGEPR</sequence>
<evidence type="ECO:0000256" key="4">
    <source>
        <dbReference type="ARBA" id="ARBA00023098"/>
    </source>
</evidence>
<gene>
    <name evidence="7" type="ORF">G3I46_10670</name>
</gene>
<dbReference type="GO" id="GO:0070566">
    <property type="term" value="F:adenylyltransferase activity"/>
    <property type="evidence" value="ECO:0007669"/>
    <property type="project" value="TreeGrafter"/>
</dbReference>
<dbReference type="GO" id="GO:0016874">
    <property type="term" value="F:ligase activity"/>
    <property type="evidence" value="ECO:0007669"/>
    <property type="project" value="UniProtKB-KW"/>
</dbReference>
<dbReference type="FunFam" id="3.40.50.12780:FF:000013">
    <property type="entry name" value="Long-chain-fatty-acid--AMP ligase FadD32"/>
    <property type="match status" value="1"/>
</dbReference>
<keyword evidence="2 7" id="KW-0436">Ligase</keyword>